<dbReference type="SMART" id="SM00248">
    <property type="entry name" value="ANK"/>
    <property type="match status" value="8"/>
</dbReference>
<evidence type="ECO:0000313" key="4">
    <source>
        <dbReference type="EMBL" id="KDP42442.1"/>
    </source>
</evidence>
<evidence type="ECO:0000313" key="5">
    <source>
        <dbReference type="Proteomes" id="UP000027138"/>
    </source>
</evidence>
<gene>
    <name evidence="4" type="ORF">JCGZ_00239</name>
</gene>
<dbReference type="Pfam" id="PF12796">
    <property type="entry name" value="Ank_2"/>
    <property type="match status" value="4"/>
</dbReference>
<evidence type="ECO:0000256" key="3">
    <source>
        <dbReference type="PROSITE-ProRule" id="PRU00023"/>
    </source>
</evidence>
<keyword evidence="5" id="KW-1185">Reference proteome</keyword>
<keyword evidence="1" id="KW-0677">Repeat</keyword>
<accession>A0A067L1Y4</accession>
<reference evidence="4 5" key="1">
    <citation type="journal article" date="2014" name="PLoS ONE">
        <title>Global Analysis of Gene Expression Profiles in Physic Nut (Jatropha curcas L.) Seedlings Exposed to Salt Stress.</title>
        <authorList>
            <person name="Zhang L."/>
            <person name="Zhang C."/>
            <person name="Wu P."/>
            <person name="Chen Y."/>
            <person name="Li M."/>
            <person name="Jiang H."/>
            <person name="Wu G."/>
        </authorList>
    </citation>
    <scope>NUCLEOTIDE SEQUENCE [LARGE SCALE GENOMIC DNA]</scope>
    <source>
        <strain evidence="5">cv. GZQX0401</strain>
        <tissue evidence="4">Young leaves</tissue>
    </source>
</reference>
<sequence length="420" mass="46555">MDSSNLQNAMASANGDSNEAQQIEMVSYMDLRFYKAAANGNINGFNYYSGPDLSSLLTPSKNTILHIFISSRKPKSESSIAFMVQVINKCQSLLSQPNIKGETPLHMASRLGHEDIVEFLIDRAKTIRDEQNDIEIGAEAARQMVRMISVEKDTALHEAVRNNHIGVVRILTREDPEFEYLANDVGETPLYLAAERGYDDIVTHILQTCTSPTYDGPFGRTALHLAVINKNLAMTRKILERNQNLTREVDEQGWTPLHHASHSGNLPIVQLLLQFDKSTAYIRDKDGKKTPLHIAALWGKTHKSIAQTIISHCPDCCEIVDERGRNALHFAVESRSESGICFLLQIPLICNLINQKDNDGNTPIHLLASMGFYCDPLLSHPLADKIAVNKQNLTAVDIILDSSEGNLSAGSSQVRGITNL</sequence>
<dbReference type="PANTHER" id="PTHR24186:SF50">
    <property type="entry name" value="ANKYRIN REPEAT-CONTAINING PROTEIN ITN1-LIKE ISOFORM X1"/>
    <property type="match status" value="1"/>
</dbReference>
<dbReference type="InterPro" id="IPR002110">
    <property type="entry name" value="Ankyrin_rpt"/>
</dbReference>
<keyword evidence="2 3" id="KW-0040">ANK repeat</keyword>
<organism evidence="4 5">
    <name type="scientific">Jatropha curcas</name>
    <name type="common">Barbados nut</name>
    <dbReference type="NCBI Taxonomy" id="180498"/>
    <lineage>
        <taxon>Eukaryota</taxon>
        <taxon>Viridiplantae</taxon>
        <taxon>Streptophyta</taxon>
        <taxon>Embryophyta</taxon>
        <taxon>Tracheophyta</taxon>
        <taxon>Spermatophyta</taxon>
        <taxon>Magnoliopsida</taxon>
        <taxon>eudicotyledons</taxon>
        <taxon>Gunneridae</taxon>
        <taxon>Pentapetalae</taxon>
        <taxon>rosids</taxon>
        <taxon>fabids</taxon>
        <taxon>Malpighiales</taxon>
        <taxon>Euphorbiaceae</taxon>
        <taxon>Crotonoideae</taxon>
        <taxon>Jatropheae</taxon>
        <taxon>Jatropha</taxon>
    </lineage>
</organism>
<feature type="repeat" description="ANK" evidence="3">
    <location>
        <begin position="218"/>
        <end position="250"/>
    </location>
</feature>
<feature type="repeat" description="ANK" evidence="3">
    <location>
        <begin position="252"/>
        <end position="274"/>
    </location>
</feature>
<feature type="repeat" description="ANK" evidence="3">
    <location>
        <begin position="100"/>
        <end position="132"/>
    </location>
</feature>
<name>A0A067L1Y4_JATCU</name>
<dbReference type="GO" id="GO:0005886">
    <property type="term" value="C:plasma membrane"/>
    <property type="evidence" value="ECO:0007669"/>
    <property type="project" value="TreeGrafter"/>
</dbReference>
<proteinExistence type="predicted"/>
<dbReference type="Gene3D" id="1.25.40.20">
    <property type="entry name" value="Ankyrin repeat-containing domain"/>
    <property type="match status" value="3"/>
</dbReference>
<dbReference type="Proteomes" id="UP000027138">
    <property type="component" value="Unassembled WGS sequence"/>
</dbReference>
<dbReference type="OrthoDB" id="851047at2759"/>
<dbReference type="STRING" id="180498.A0A067L1Y4"/>
<evidence type="ECO:0000256" key="2">
    <source>
        <dbReference type="ARBA" id="ARBA00023043"/>
    </source>
</evidence>
<dbReference type="InterPro" id="IPR036770">
    <property type="entry name" value="Ankyrin_rpt-contain_sf"/>
</dbReference>
<dbReference type="EMBL" id="KK914298">
    <property type="protein sequence ID" value="KDP42442.1"/>
    <property type="molecule type" value="Genomic_DNA"/>
</dbReference>
<protein>
    <submittedName>
        <fullName evidence="4">Uncharacterized protein</fullName>
    </submittedName>
</protein>
<evidence type="ECO:0000256" key="1">
    <source>
        <dbReference type="ARBA" id="ARBA00022737"/>
    </source>
</evidence>
<dbReference type="PROSITE" id="PS50297">
    <property type="entry name" value="ANK_REP_REGION"/>
    <property type="match status" value="2"/>
</dbReference>
<dbReference type="PANTHER" id="PTHR24186">
    <property type="entry name" value="PROTEIN PHOSPHATASE 1 REGULATORY SUBUNIT"/>
    <property type="match status" value="1"/>
</dbReference>
<dbReference type="PROSITE" id="PS50088">
    <property type="entry name" value="ANK_REPEAT"/>
    <property type="match status" value="3"/>
</dbReference>
<dbReference type="SUPFAM" id="SSF48403">
    <property type="entry name" value="Ankyrin repeat"/>
    <property type="match status" value="1"/>
</dbReference>
<dbReference type="AlphaFoldDB" id="A0A067L1Y4"/>